<evidence type="ECO:0000256" key="1">
    <source>
        <dbReference type="SAM" id="MobiDB-lite"/>
    </source>
</evidence>
<evidence type="ECO:0000313" key="2">
    <source>
        <dbReference type="EMBL" id="EHJ39096.1"/>
    </source>
</evidence>
<evidence type="ECO:0000313" key="3">
    <source>
        <dbReference type="Proteomes" id="UP000004407"/>
    </source>
</evidence>
<feature type="compositionally biased region" description="Low complexity" evidence="1">
    <location>
        <begin position="87"/>
        <end position="97"/>
    </location>
</feature>
<feature type="region of interest" description="Disordered" evidence="1">
    <location>
        <begin position="44"/>
        <end position="97"/>
    </location>
</feature>
<organism evidence="2 3">
    <name type="scientific">Leyella stercorea DSM 18206</name>
    <dbReference type="NCBI Taxonomy" id="1002367"/>
    <lineage>
        <taxon>Bacteria</taxon>
        <taxon>Pseudomonadati</taxon>
        <taxon>Bacteroidota</taxon>
        <taxon>Bacteroidia</taxon>
        <taxon>Bacteroidales</taxon>
        <taxon>Prevotellaceae</taxon>
        <taxon>Leyella</taxon>
    </lineage>
</organism>
<dbReference type="AlphaFoldDB" id="G6AYL9"/>
<dbReference type="HOGENOM" id="CLU_2344319_0_0_10"/>
<accession>G6AYL9</accession>
<gene>
    <name evidence="2" type="ORF">HMPREF0673_01728</name>
</gene>
<dbReference type="Proteomes" id="UP000004407">
    <property type="component" value="Unassembled WGS sequence"/>
</dbReference>
<dbReference type="EMBL" id="AFZZ01000155">
    <property type="protein sequence ID" value="EHJ39096.1"/>
    <property type="molecule type" value="Genomic_DNA"/>
</dbReference>
<sequence>MGTTQVSAQGFLKKIKNKGTQMIKEAAPKPVKEVMMLLKTLTKHPKTTPVLTDRATEPPRAAAHSEYVPTPTATRQPEPISSRHTRQSPSSSTKDSA</sequence>
<comment type="caution">
    <text evidence="2">The sequence shown here is derived from an EMBL/GenBank/DDBJ whole genome shotgun (WGS) entry which is preliminary data.</text>
</comment>
<protein>
    <submittedName>
        <fullName evidence="2">Uncharacterized protein</fullName>
    </submittedName>
</protein>
<reference evidence="2 3" key="1">
    <citation type="submission" date="2011-08" db="EMBL/GenBank/DDBJ databases">
        <authorList>
            <person name="Weinstock G."/>
            <person name="Sodergren E."/>
            <person name="Clifton S."/>
            <person name="Fulton L."/>
            <person name="Fulton B."/>
            <person name="Courtney L."/>
            <person name="Fronick C."/>
            <person name="Harrison M."/>
            <person name="Strong C."/>
            <person name="Farmer C."/>
            <person name="Delahaunty K."/>
            <person name="Markovic C."/>
            <person name="Hall O."/>
            <person name="Minx P."/>
            <person name="Tomlinson C."/>
            <person name="Mitreva M."/>
            <person name="Hou S."/>
            <person name="Chen J."/>
            <person name="Wollam A."/>
            <person name="Pepin K.H."/>
            <person name="Johnson M."/>
            <person name="Bhonagiri V."/>
            <person name="Zhang X."/>
            <person name="Suruliraj S."/>
            <person name="Warren W."/>
            <person name="Chinwalla A."/>
            <person name="Mardis E.R."/>
            <person name="Wilson R.K."/>
        </authorList>
    </citation>
    <scope>NUCLEOTIDE SEQUENCE [LARGE SCALE GENOMIC DNA]</scope>
    <source>
        <strain evidence="2 3">DSM 18206</strain>
    </source>
</reference>
<name>G6AYL9_9BACT</name>
<proteinExistence type="predicted"/>